<feature type="domain" description="GAF" evidence="5">
    <location>
        <begin position="241"/>
        <end position="387"/>
    </location>
</feature>
<dbReference type="InterPro" id="IPR029016">
    <property type="entry name" value="GAF-like_dom_sf"/>
</dbReference>
<dbReference type="SMART" id="SM00387">
    <property type="entry name" value="HATPase_c"/>
    <property type="match status" value="1"/>
</dbReference>
<dbReference type="Pfam" id="PF02518">
    <property type="entry name" value="HATPase_c"/>
    <property type="match status" value="1"/>
</dbReference>
<dbReference type="Gene3D" id="3.30.565.10">
    <property type="entry name" value="Histidine kinase-like ATPase, C-terminal domain"/>
    <property type="match status" value="1"/>
</dbReference>
<dbReference type="Proteomes" id="UP001199469">
    <property type="component" value="Unassembled WGS sequence"/>
</dbReference>
<dbReference type="PANTHER" id="PTHR24421">
    <property type="entry name" value="NITRATE/NITRITE SENSOR PROTEIN NARX-RELATED"/>
    <property type="match status" value="1"/>
</dbReference>
<accession>A0ABS8PC75</accession>
<dbReference type="Pfam" id="PF01590">
    <property type="entry name" value="GAF"/>
    <property type="match status" value="1"/>
</dbReference>
<sequence length="598" mass="62437">MSDGCRSDHGGQRVCARAHRPDAGATIRESTPALRHEEPAWPGPPSGALRVDRLLRSMIAVADGLDLEETLARVVREAVDLVDARYGALGLLDDDGTGLARFVTVGVDEPTRAGLGSPPTGRGLLGELIRRPVPLRVDDLGGHPAAVGLPPGHPPMTSFLGVPVRVRDRVVGNLYLTDKRGGSFTADDEDVTAALAAAAGIAVENARLHERTRRLVAESRLRQRWLEASGEVTTTLLAGADPEEALALVAQRAAELLGASGALITTGPRAVPAGDDQPVRVTVSVGLGGRHPAGSRLPLRGTVLEAVGRTGTPQAVEHLVLRPGDRDEGAGFAVPMRGSEEISGVLVVAGVAGWMRSADDDGLSILASFADQAALVLRHAESQRARRQLDVVTDRERIAGDLHDHVLQRLFALGLGLQAAHARLPASDAAQRVDDAVDQIDGIIRDIRTSIFDLHTARGGGELAERVHAAAAEMAADTDVDPVVRVSGAVDEVPDDLVVAVEAVVREGVSNAVRHAAPTHVVVTVSADSTLTVEVVDDGIGIPDEVARSGLANLTARARAVGGDARVARLPVGSGTRLTWWVPLGPDSTPGATEESGR</sequence>
<dbReference type="InterPro" id="IPR036890">
    <property type="entry name" value="HATPase_C_sf"/>
</dbReference>
<reference evidence="7 8" key="1">
    <citation type="submission" date="2021-11" db="EMBL/GenBank/DDBJ databases">
        <title>Draft genome sequence of Actinomycetospora sp. SF1 isolated from the rhizosphere soil.</title>
        <authorList>
            <person name="Duangmal K."/>
            <person name="Chantavorakit T."/>
        </authorList>
    </citation>
    <scope>NUCLEOTIDE SEQUENCE [LARGE SCALE GENOMIC DNA]</scope>
    <source>
        <strain evidence="7 8">TBRC 5722</strain>
    </source>
</reference>
<dbReference type="Gene3D" id="3.30.450.40">
    <property type="match status" value="2"/>
</dbReference>
<feature type="domain" description="GAF" evidence="5">
    <location>
        <begin position="66"/>
        <end position="213"/>
    </location>
</feature>
<dbReference type="InterPro" id="IPR003018">
    <property type="entry name" value="GAF"/>
</dbReference>
<evidence type="ECO:0000259" key="6">
    <source>
        <dbReference type="SMART" id="SM00387"/>
    </source>
</evidence>
<name>A0ABS8PC75_9PSEU</name>
<dbReference type="InterPro" id="IPR003594">
    <property type="entry name" value="HATPase_dom"/>
</dbReference>
<dbReference type="InterPro" id="IPR011712">
    <property type="entry name" value="Sig_transdc_His_kin_sub3_dim/P"/>
</dbReference>
<protein>
    <submittedName>
        <fullName evidence="7">GAF domain-containing protein</fullName>
    </submittedName>
</protein>
<feature type="compositionally biased region" description="Basic and acidic residues" evidence="4">
    <location>
        <begin position="1"/>
        <end position="11"/>
    </location>
</feature>
<evidence type="ECO:0000313" key="8">
    <source>
        <dbReference type="Proteomes" id="UP001199469"/>
    </source>
</evidence>
<dbReference type="Pfam" id="PF07730">
    <property type="entry name" value="HisKA_3"/>
    <property type="match status" value="1"/>
</dbReference>
<keyword evidence="8" id="KW-1185">Reference proteome</keyword>
<dbReference type="PANTHER" id="PTHR24421:SF56">
    <property type="entry name" value="OXYGEN SENSOR HISTIDINE KINASE RESPONSE REGULATOR DOST"/>
    <property type="match status" value="1"/>
</dbReference>
<keyword evidence="2" id="KW-0418">Kinase</keyword>
<keyword evidence="1" id="KW-0808">Transferase</keyword>
<feature type="region of interest" description="Disordered" evidence="4">
    <location>
        <begin position="1"/>
        <end position="46"/>
    </location>
</feature>
<dbReference type="EMBL" id="JAJNDB010000004">
    <property type="protein sequence ID" value="MCD2195828.1"/>
    <property type="molecule type" value="Genomic_DNA"/>
</dbReference>
<evidence type="ECO:0000256" key="4">
    <source>
        <dbReference type="SAM" id="MobiDB-lite"/>
    </source>
</evidence>
<dbReference type="SUPFAM" id="SSF55874">
    <property type="entry name" value="ATPase domain of HSP90 chaperone/DNA topoisomerase II/histidine kinase"/>
    <property type="match status" value="1"/>
</dbReference>
<evidence type="ECO:0000256" key="3">
    <source>
        <dbReference type="ARBA" id="ARBA00023012"/>
    </source>
</evidence>
<dbReference type="InterPro" id="IPR050482">
    <property type="entry name" value="Sensor_HK_TwoCompSys"/>
</dbReference>
<dbReference type="SMART" id="SM00065">
    <property type="entry name" value="GAF"/>
    <property type="match status" value="2"/>
</dbReference>
<dbReference type="SUPFAM" id="SSF55781">
    <property type="entry name" value="GAF domain-like"/>
    <property type="match status" value="2"/>
</dbReference>
<dbReference type="Gene3D" id="1.20.5.1930">
    <property type="match status" value="1"/>
</dbReference>
<gene>
    <name evidence="7" type="ORF">LQ327_20865</name>
</gene>
<evidence type="ECO:0000313" key="7">
    <source>
        <dbReference type="EMBL" id="MCD2195828.1"/>
    </source>
</evidence>
<evidence type="ECO:0000256" key="2">
    <source>
        <dbReference type="ARBA" id="ARBA00022777"/>
    </source>
</evidence>
<proteinExistence type="predicted"/>
<organism evidence="7 8">
    <name type="scientific">Actinomycetospora endophytica</name>
    <dbReference type="NCBI Taxonomy" id="2291215"/>
    <lineage>
        <taxon>Bacteria</taxon>
        <taxon>Bacillati</taxon>
        <taxon>Actinomycetota</taxon>
        <taxon>Actinomycetes</taxon>
        <taxon>Pseudonocardiales</taxon>
        <taxon>Pseudonocardiaceae</taxon>
        <taxon>Actinomycetospora</taxon>
    </lineage>
</organism>
<evidence type="ECO:0000256" key="1">
    <source>
        <dbReference type="ARBA" id="ARBA00022679"/>
    </source>
</evidence>
<feature type="domain" description="Histidine kinase/HSP90-like ATPase" evidence="6">
    <location>
        <begin position="496"/>
        <end position="586"/>
    </location>
</feature>
<dbReference type="RefSeq" id="WP_230737334.1">
    <property type="nucleotide sequence ID" value="NZ_JAJNDB010000004.1"/>
</dbReference>
<keyword evidence="3" id="KW-0902">Two-component regulatory system</keyword>
<dbReference type="Pfam" id="PF13185">
    <property type="entry name" value="GAF_2"/>
    <property type="match status" value="1"/>
</dbReference>
<evidence type="ECO:0000259" key="5">
    <source>
        <dbReference type="SMART" id="SM00065"/>
    </source>
</evidence>
<comment type="caution">
    <text evidence="7">The sequence shown here is derived from an EMBL/GenBank/DDBJ whole genome shotgun (WGS) entry which is preliminary data.</text>
</comment>